<dbReference type="Pfam" id="PF01381">
    <property type="entry name" value="HTH_3"/>
    <property type="match status" value="1"/>
</dbReference>
<dbReference type="SMART" id="SM00530">
    <property type="entry name" value="HTH_XRE"/>
    <property type="match status" value="1"/>
</dbReference>
<dbReference type="InterPro" id="IPR001387">
    <property type="entry name" value="Cro/C1-type_HTH"/>
</dbReference>
<dbReference type="Proteomes" id="UP000248806">
    <property type="component" value="Unassembled WGS sequence"/>
</dbReference>
<feature type="domain" description="HTH cro/C1-type" evidence="2">
    <location>
        <begin position="8"/>
        <end position="62"/>
    </location>
</feature>
<dbReference type="InterPro" id="IPR010982">
    <property type="entry name" value="Lambda_DNA-bd_dom_sf"/>
</dbReference>
<keyword evidence="1" id="KW-0472">Membrane</keyword>
<dbReference type="Gene3D" id="1.10.260.40">
    <property type="entry name" value="lambda repressor-like DNA-binding domains"/>
    <property type="match status" value="1"/>
</dbReference>
<evidence type="ECO:0000259" key="2">
    <source>
        <dbReference type="PROSITE" id="PS50943"/>
    </source>
</evidence>
<evidence type="ECO:0000313" key="4">
    <source>
        <dbReference type="Proteomes" id="UP000248806"/>
    </source>
</evidence>
<protein>
    <submittedName>
        <fullName evidence="3">Helix-turn-helix protein</fullName>
    </submittedName>
</protein>
<dbReference type="RefSeq" id="WP_170142489.1">
    <property type="nucleotide sequence ID" value="NZ_BIFX01000002.1"/>
</dbReference>
<dbReference type="SUPFAM" id="SSF47413">
    <property type="entry name" value="lambda repressor-like DNA-binding domains"/>
    <property type="match status" value="1"/>
</dbReference>
<gene>
    <name evidence="3" type="ORF">EI42_01865</name>
</gene>
<keyword evidence="4" id="KW-1185">Reference proteome</keyword>
<proteinExistence type="predicted"/>
<evidence type="ECO:0000313" key="3">
    <source>
        <dbReference type="EMBL" id="PZW32773.1"/>
    </source>
</evidence>
<sequence>MTTPNHRLKRARELRGWSQAKVARLIGTDAATVSRWERGLFSPTPYFREKLCELFQTNADALGLLGNSLEEPPPLPEQQDLFASMLKRAESAHHAHALWQYAYVQALRGQHEDARELGEMSLNTFEQLGNTENAQTVRAWLQTLPPAPPSPPSSSKRRSTGWLKGGGLLLLLLCLGGVLLFSLIAKQGDAFGKQIVSTPLESTPTATITAVKAQANNSISSTPALPKALILPQTLTPGACEPDSIGYRCTLNLQWNTPSPVQFQWVIDSCDFGARLNPTQGTGTTGQPVQVIVYIPYSQQHGSMHFTFTQGTNSTTAEVLWRGEQ</sequence>
<dbReference type="CDD" id="cd00093">
    <property type="entry name" value="HTH_XRE"/>
    <property type="match status" value="1"/>
</dbReference>
<evidence type="ECO:0000256" key="1">
    <source>
        <dbReference type="SAM" id="Phobius"/>
    </source>
</evidence>
<dbReference type="PROSITE" id="PS50943">
    <property type="entry name" value="HTH_CROC1"/>
    <property type="match status" value="1"/>
</dbReference>
<dbReference type="EMBL" id="QKUF01000004">
    <property type="protein sequence ID" value="PZW32773.1"/>
    <property type="molecule type" value="Genomic_DNA"/>
</dbReference>
<accession>A0A326UK24</accession>
<keyword evidence="1" id="KW-0812">Transmembrane</keyword>
<organism evidence="3 4">
    <name type="scientific">Thermosporothrix hazakensis</name>
    <dbReference type="NCBI Taxonomy" id="644383"/>
    <lineage>
        <taxon>Bacteria</taxon>
        <taxon>Bacillati</taxon>
        <taxon>Chloroflexota</taxon>
        <taxon>Ktedonobacteria</taxon>
        <taxon>Ktedonobacterales</taxon>
        <taxon>Thermosporotrichaceae</taxon>
        <taxon>Thermosporothrix</taxon>
    </lineage>
</organism>
<comment type="caution">
    <text evidence="3">The sequence shown here is derived from an EMBL/GenBank/DDBJ whole genome shotgun (WGS) entry which is preliminary data.</text>
</comment>
<dbReference type="AlphaFoldDB" id="A0A326UK24"/>
<name>A0A326UK24_THEHA</name>
<feature type="transmembrane region" description="Helical" evidence="1">
    <location>
        <begin position="166"/>
        <end position="185"/>
    </location>
</feature>
<keyword evidence="1" id="KW-1133">Transmembrane helix</keyword>
<dbReference type="GO" id="GO:0003677">
    <property type="term" value="F:DNA binding"/>
    <property type="evidence" value="ECO:0007669"/>
    <property type="project" value="InterPro"/>
</dbReference>
<reference evidence="3 4" key="1">
    <citation type="submission" date="2018-06" db="EMBL/GenBank/DDBJ databases">
        <title>Genomic Encyclopedia of Archaeal and Bacterial Type Strains, Phase II (KMG-II): from individual species to whole genera.</title>
        <authorList>
            <person name="Goeker M."/>
        </authorList>
    </citation>
    <scope>NUCLEOTIDE SEQUENCE [LARGE SCALE GENOMIC DNA]</scope>
    <source>
        <strain evidence="3 4">ATCC BAA-1881</strain>
    </source>
</reference>